<feature type="compositionally biased region" description="Low complexity" evidence="1">
    <location>
        <begin position="196"/>
        <end position="207"/>
    </location>
</feature>
<dbReference type="Proteomes" id="UP000826300">
    <property type="component" value="Chromosome"/>
</dbReference>
<accession>A0A8G0ZYN4</accession>
<dbReference type="RefSeq" id="WP_220664171.1">
    <property type="nucleotide sequence ID" value="NZ_CP069370.1"/>
</dbReference>
<sequence length="285" mass="31540">MIGDSMSEQMTSRDIEDVLVSIRRLVTEDLRPAQRDGDASEPGKLLLTPAQRVIPEPAGARPVLTPEPVVPPEPRVDMVVAALSRALKDRTPEWESETGDPSPLRLETQVMPAARAAAPHHGGRLRLGLPIQPVKEQEPEPEVLPDPDVFIYKDDLASFRHESPAWAQMEPAPLAAEQPAPMAEIQQPEDTITPPRDSAWSDAAEAAARAELEGMARPEPMQADDYDEMIESPEAALMDEARLREIVRDVLREELAGPLGERITRNIRKLVHQEIARSMAVRNLD</sequence>
<organism evidence="2 3">
    <name type="scientific">Neotabrizicola shimadae</name>
    <dbReference type="NCBI Taxonomy" id="2807096"/>
    <lineage>
        <taxon>Bacteria</taxon>
        <taxon>Pseudomonadati</taxon>
        <taxon>Pseudomonadota</taxon>
        <taxon>Alphaproteobacteria</taxon>
        <taxon>Rhodobacterales</taxon>
        <taxon>Paracoccaceae</taxon>
        <taxon>Neotabrizicola</taxon>
    </lineage>
</organism>
<feature type="compositionally biased region" description="Basic and acidic residues" evidence="1">
    <location>
        <begin position="28"/>
        <end position="38"/>
    </location>
</feature>
<proteinExistence type="predicted"/>
<evidence type="ECO:0000313" key="2">
    <source>
        <dbReference type="EMBL" id="QYZ71572.1"/>
    </source>
</evidence>
<reference evidence="2" key="1">
    <citation type="submission" date="2021-02" db="EMBL/GenBank/DDBJ databases">
        <title>Rhodobacter shimadae sp. nov., an aerobic anoxygenic phototrophic bacterium isolated from a hot spring.</title>
        <authorList>
            <person name="Muramatsu S."/>
            <person name="Haruta S."/>
            <person name="Hirose S."/>
            <person name="Hanada S."/>
        </authorList>
    </citation>
    <scope>NUCLEOTIDE SEQUENCE</scope>
    <source>
        <strain evidence="2">N10</strain>
    </source>
</reference>
<feature type="region of interest" description="Disordered" evidence="1">
    <location>
        <begin position="189"/>
        <end position="208"/>
    </location>
</feature>
<evidence type="ECO:0000256" key="1">
    <source>
        <dbReference type="SAM" id="MobiDB-lite"/>
    </source>
</evidence>
<protein>
    <recommendedName>
        <fullName evidence="4">DUF2497 domain-containing protein</fullName>
    </recommendedName>
</protein>
<evidence type="ECO:0000313" key="3">
    <source>
        <dbReference type="Proteomes" id="UP000826300"/>
    </source>
</evidence>
<dbReference type="EMBL" id="CP069370">
    <property type="protein sequence ID" value="QYZ71572.1"/>
    <property type="molecule type" value="Genomic_DNA"/>
</dbReference>
<gene>
    <name evidence="2" type="ORF">JO391_08790</name>
</gene>
<dbReference type="AlphaFoldDB" id="A0A8G0ZYN4"/>
<evidence type="ECO:0008006" key="4">
    <source>
        <dbReference type="Google" id="ProtNLM"/>
    </source>
</evidence>
<name>A0A8G0ZYN4_9RHOB</name>
<dbReference type="KEGG" id="nsm:JO391_08790"/>
<feature type="region of interest" description="Disordered" evidence="1">
    <location>
        <begin position="28"/>
        <end position="49"/>
    </location>
</feature>
<keyword evidence="3" id="KW-1185">Reference proteome</keyword>